<feature type="domain" description="WASH1 WAHD" evidence="9">
    <location>
        <begin position="2"/>
        <end position="111"/>
    </location>
</feature>
<dbReference type="OrthoDB" id="307871at2759"/>
<dbReference type="GO" id="GO:0055038">
    <property type="term" value="C:recycling endosome membrane"/>
    <property type="evidence" value="ECO:0007669"/>
    <property type="project" value="UniProtKB-SubCell"/>
</dbReference>
<protein>
    <submittedName>
        <fullName evidence="10">(spotted green pufferfish) hypothetical protein</fullName>
    </submittedName>
</protein>
<reference evidence="10" key="2">
    <citation type="submission" date="2004-02" db="EMBL/GenBank/DDBJ databases">
        <authorList>
            <consortium name="Genoscope"/>
            <consortium name="Whitehead Institute Centre for Genome Research"/>
        </authorList>
    </citation>
    <scope>NUCLEOTIDE SEQUENCE</scope>
</reference>
<evidence type="ECO:0000259" key="9">
    <source>
        <dbReference type="Pfam" id="PF11945"/>
    </source>
</evidence>
<organism evidence="10">
    <name type="scientific">Tetraodon nigroviridis</name>
    <name type="common">Spotted green pufferfish</name>
    <name type="synonym">Chelonodon nigroviridis</name>
    <dbReference type="NCBI Taxonomy" id="99883"/>
    <lineage>
        <taxon>Eukaryota</taxon>
        <taxon>Metazoa</taxon>
        <taxon>Chordata</taxon>
        <taxon>Craniata</taxon>
        <taxon>Vertebrata</taxon>
        <taxon>Euteleostomi</taxon>
        <taxon>Actinopterygii</taxon>
        <taxon>Neopterygii</taxon>
        <taxon>Teleostei</taxon>
        <taxon>Neoteleostei</taxon>
        <taxon>Acanthomorphata</taxon>
        <taxon>Eupercaria</taxon>
        <taxon>Tetraodontiformes</taxon>
        <taxon>Tetradontoidea</taxon>
        <taxon>Tetraodontidae</taxon>
        <taxon>Tetraodon</taxon>
    </lineage>
</organism>
<comment type="subcellular location">
    <subcellularLocation>
        <location evidence="1">Early endosome membrane</location>
    </subcellularLocation>
    <subcellularLocation>
        <location evidence="2">Recycling endosome membrane</location>
    </subcellularLocation>
</comment>
<keyword evidence="6" id="KW-0472">Membrane</keyword>
<dbReference type="GO" id="GO:0043014">
    <property type="term" value="F:alpha-tubulin binding"/>
    <property type="evidence" value="ECO:0007669"/>
    <property type="project" value="InterPro"/>
</dbReference>
<reference evidence="10" key="1">
    <citation type="journal article" date="2004" name="Nature">
        <title>Genome duplication in the teleost fish Tetraodon nigroviridis reveals the early vertebrate proto-karyotype.</title>
        <authorList>
            <person name="Jaillon O."/>
            <person name="Aury J.-M."/>
            <person name="Brunet F."/>
            <person name="Petit J.-L."/>
            <person name="Stange-Thomann N."/>
            <person name="Mauceli E."/>
            <person name="Bouneau L."/>
            <person name="Fischer C."/>
            <person name="Ozouf-Costaz C."/>
            <person name="Bernot A."/>
            <person name="Nicaud S."/>
            <person name="Jaffe D."/>
            <person name="Fisher S."/>
            <person name="Lutfalla G."/>
            <person name="Dossat C."/>
            <person name="Segurens B."/>
            <person name="Dasilva C."/>
            <person name="Salanoubat M."/>
            <person name="Levy M."/>
            <person name="Boudet N."/>
            <person name="Castellano S."/>
            <person name="Anthouard V."/>
            <person name="Jubin C."/>
            <person name="Castelli V."/>
            <person name="Katinka M."/>
            <person name="Vacherie B."/>
            <person name="Biemont C."/>
            <person name="Skalli Z."/>
            <person name="Cattolico L."/>
            <person name="Poulain J."/>
            <person name="De Berardinis V."/>
            <person name="Cruaud C."/>
            <person name="Duprat S."/>
            <person name="Brottier P."/>
            <person name="Coutanceau J.-P."/>
            <person name="Gouzy J."/>
            <person name="Parra G."/>
            <person name="Lardier G."/>
            <person name="Chapple C."/>
            <person name="McKernan K.J."/>
            <person name="McEwan P."/>
            <person name="Bosak S."/>
            <person name="Kellis M."/>
            <person name="Volff J.-N."/>
            <person name="Guigo R."/>
            <person name="Zody M.C."/>
            <person name="Mesirov J."/>
            <person name="Lindblad-Toh K."/>
            <person name="Birren B."/>
            <person name="Nusbaum C."/>
            <person name="Kahn D."/>
            <person name="Robinson-Rechavi M."/>
            <person name="Laudet V."/>
            <person name="Schachter V."/>
            <person name="Quetier F."/>
            <person name="Saurin W."/>
            <person name="Scarpelli C."/>
            <person name="Wincker P."/>
            <person name="Lander E.S."/>
            <person name="Weissenbach J."/>
            <person name="Roest Crollius H."/>
        </authorList>
    </citation>
    <scope>NUCLEOTIDE SEQUENCE [LARGE SCALE GENOMIC DNA]</scope>
</reference>
<dbReference type="Pfam" id="PF11945">
    <property type="entry name" value="WASH_WAHD"/>
    <property type="match status" value="1"/>
</dbReference>
<dbReference type="GO" id="GO:0031901">
    <property type="term" value="C:early endosome membrane"/>
    <property type="evidence" value="ECO:0007669"/>
    <property type="project" value="UniProtKB-SubCell"/>
</dbReference>
<dbReference type="GO" id="GO:0034314">
    <property type="term" value="P:Arp2/3 complex-mediated actin nucleation"/>
    <property type="evidence" value="ECO:0007669"/>
    <property type="project" value="InterPro"/>
</dbReference>
<comment type="similarity">
    <text evidence="3">Belongs to the WASH1 family.</text>
</comment>
<evidence type="ECO:0000256" key="4">
    <source>
        <dbReference type="ARBA" id="ARBA00022448"/>
    </source>
</evidence>
<dbReference type="GO" id="GO:0003779">
    <property type="term" value="F:actin binding"/>
    <property type="evidence" value="ECO:0007669"/>
    <property type="project" value="UniProtKB-KW"/>
</dbReference>
<evidence type="ECO:0000256" key="6">
    <source>
        <dbReference type="ARBA" id="ARBA00023136"/>
    </source>
</evidence>
<dbReference type="GO" id="GO:0042147">
    <property type="term" value="P:retrograde transport, endosome to Golgi"/>
    <property type="evidence" value="ECO:0007669"/>
    <property type="project" value="TreeGrafter"/>
</dbReference>
<keyword evidence="4" id="KW-0813">Transport</keyword>
<evidence type="ECO:0000256" key="5">
    <source>
        <dbReference type="ARBA" id="ARBA00022753"/>
    </source>
</evidence>
<dbReference type="EMBL" id="CAAE01015122">
    <property type="protein sequence ID" value="CAG13060.1"/>
    <property type="molecule type" value="Genomic_DNA"/>
</dbReference>
<evidence type="ECO:0000256" key="8">
    <source>
        <dbReference type="SAM" id="MobiDB-lite"/>
    </source>
</evidence>
<dbReference type="InterPro" id="IPR028290">
    <property type="entry name" value="WASH1"/>
</dbReference>
<dbReference type="PANTHER" id="PTHR23331">
    <property type="entry name" value="CXYORF1"/>
    <property type="match status" value="1"/>
</dbReference>
<dbReference type="GO" id="GO:0006887">
    <property type="term" value="P:exocytosis"/>
    <property type="evidence" value="ECO:0007669"/>
    <property type="project" value="TreeGrafter"/>
</dbReference>
<evidence type="ECO:0000256" key="3">
    <source>
        <dbReference type="ARBA" id="ARBA00005602"/>
    </source>
</evidence>
<sequence length="259" mass="27954">MNRYKKYVLLDPLAGAVTKTHTALETEKEEKPFNAPLSITKREQLERQTAESYFYVPDLGQVPEIDVPTYLPDLPGIADDLSYNADLGPGFAPSGPTHNIPELPTFTEESSMTGPVSGAPTEVVQPSDGRASLLESIRNAGGIGKAKLRNVKERKMEKKKQKEQEQAVGVASSGGDFMSDLFNKLAMRRKGEVKLQDHHHYYSQMLNTFSPAGISGKGPAGGETGDAPASTGGAFARMSDVIPPLPAPHATTDDDDWEA</sequence>
<dbReference type="KEGG" id="tng:GSTEN00035576G001"/>
<comment type="caution">
    <text evidence="10">The sequence shown here is derived from an EMBL/GenBank/DDBJ whole genome shotgun (WGS) entry which is preliminary data.</text>
</comment>
<keyword evidence="5" id="KW-0967">Endosome</keyword>
<evidence type="ECO:0000256" key="7">
    <source>
        <dbReference type="ARBA" id="ARBA00023203"/>
    </source>
</evidence>
<dbReference type="InterPro" id="IPR021854">
    <property type="entry name" value="WASH1_WAHD"/>
</dbReference>
<evidence type="ECO:0000313" key="10">
    <source>
        <dbReference type="EMBL" id="CAG13060.1"/>
    </source>
</evidence>
<gene>
    <name evidence="10" type="ORF">GSTENG00035576001</name>
</gene>
<name>Q4REX2_TETNG</name>
<dbReference type="GO" id="GO:0043015">
    <property type="term" value="F:gamma-tubulin binding"/>
    <property type="evidence" value="ECO:0007669"/>
    <property type="project" value="TreeGrafter"/>
</dbReference>
<dbReference type="GO" id="GO:0071203">
    <property type="term" value="C:WASH complex"/>
    <property type="evidence" value="ECO:0007669"/>
    <property type="project" value="InterPro"/>
</dbReference>
<proteinExistence type="inferred from homology"/>
<dbReference type="GO" id="GO:0032456">
    <property type="term" value="P:endocytic recycling"/>
    <property type="evidence" value="ECO:0007669"/>
    <property type="project" value="TreeGrafter"/>
</dbReference>
<evidence type="ECO:0000256" key="2">
    <source>
        <dbReference type="ARBA" id="ARBA00004565"/>
    </source>
</evidence>
<feature type="region of interest" description="Disordered" evidence="8">
    <location>
        <begin position="213"/>
        <end position="259"/>
    </location>
</feature>
<dbReference type="GO" id="GO:0005829">
    <property type="term" value="C:cytosol"/>
    <property type="evidence" value="ECO:0007669"/>
    <property type="project" value="GOC"/>
</dbReference>
<evidence type="ECO:0000256" key="1">
    <source>
        <dbReference type="ARBA" id="ARBA00004146"/>
    </source>
</evidence>
<feature type="compositionally biased region" description="Gly residues" evidence="8">
    <location>
        <begin position="215"/>
        <end position="224"/>
    </location>
</feature>
<dbReference type="AlphaFoldDB" id="Q4REX2"/>
<keyword evidence="7" id="KW-0009">Actin-binding</keyword>
<dbReference type="PANTHER" id="PTHR23331:SF5">
    <property type="entry name" value="WAS PROTEIN FAMILY HOMOLOG 2-RELATED"/>
    <property type="match status" value="1"/>
</dbReference>
<accession>Q4REX2</accession>